<protein>
    <submittedName>
        <fullName evidence="3">Hypothetical_protein</fullName>
    </submittedName>
</protein>
<proteinExistence type="predicted"/>
<dbReference type="Proteomes" id="UP001642409">
    <property type="component" value="Unassembled WGS sequence"/>
</dbReference>
<keyword evidence="4" id="KW-1185">Reference proteome</keyword>
<accession>A0AA86TNQ6</accession>
<evidence type="ECO:0000313" key="2">
    <source>
        <dbReference type="EMBL" id="CAI9918193.1"/>
    </source>
</evidence>
<comment type="caution">
    <text evidence="2">The sequence shown here is derived from an EMBL/GenBank/DDBJ whole genome shotgun (WGS) entry which is preliminary data.</text>
</comment>
<reference evidence="2" key="1">
    <citation type="submission" date="2023-06" db="EMBL/GenBank/DDBJ databases">
        <authorList>
            <person name="Kurt Z."/>
        </authorList>
    </citation>
    <scope>NUCLEOTIDE SEQUENCE</scope>
</reference>
<organism evidence="2">
    <name type="scientific">Hexamita inflata</name>
    <dbReference type="NCBI Taxonomy" id="28002"/>
    <lineage>
        <taxon>Eukaryota</taxon>
        <taxon>Metamonada</taxon>
        <taxon>Diplomonadida</taxon>
        <taxon>Hexamitidae</taxon>
        <taxon>Hexamitinae</taxon>
        <taxon>Hexamita</taxon>
    </lineage>
</organism>
<dbReference type="AlphaFoldDB" id="A0AA86TNQ6"/>
<sequence>MIAQLTKTTSTLDSIVAKLPQLKNFSNRSSIISKCDNNSAQLELMKIDSIISQMSGNITNQFSVQCCCVQEKLNSLHGKLLIDIRRLNKQQNKMNKLSDQVQIIQRNINALYINNTTILKHVRKGSDGSNQ</sequence>
<dbReference type="EMBL" id="CAXDID020000235">
    <property type="protein sequence ID" value="CAL6061535.1"/>
    <property type="molecule type" value="Genomic_DNA"/>
</dbReference>
<gene>
    <name evidence="3" type="ORF">HINF_LOCUS49755</name>
    <name evidence="2" type="ORF">HINF_LOCUS5838</name>
</gene>
<evidence type="ECO:0000313" key="3">
    <source>
        <dbReference type="EMBL" id="CAL6061535.1"/>
    </source>
</evidence>
<reference evidence="3 4" key="2">
    <citation type="submission" date="2024-07" db="EMBL/GenBank/DDBJ databases">
        <authorList>
            <person name="Akdeniz Z."/>
        </authorList>
    </citation>
    <scope>NUCLEOTIDE SEQUENCE [LARGE SCALE GENOMIC DNA]</scope>
</reference>
<evidence type="ECO:0000313" key="4">
    <source>
        <dbReference type="Proteomes" id="UP001642409"/>
    </source>
</evidence>
<evidence type="ECO:0000256" key="1">
    <source>
        <dbReference type="SAM" id="Coils"/>
    </source>
</evidence>
<name>A0AA86TNQ6_9EUKA</name>
<keyword evidence="1" id="KW-0175">Coiled coil</keyword>
<dbReference type="EMBL" id="CATOUU010000153">
    <property type="protein sequence ID" value="CAI9918193.1"/>
    <property type="molecule type" value="Genomic_DNA"/>
</dbReference>
<feature type="coiled-coil region" evidence="1">
    <location>
        <begin position="87"/>
        <end position="114"/>
    </location>
</feature>